<sequence length="185" mass="21317" precursor="true">MLRLTLGLERGLNWITSFSGWISGIAMVLMILLIFSNMFARYALGMGAMWLQELEWYLLSLSVMTGISYAMRYDEHVRVDIFSHNFSRVGKLWLDLLTMVLVALPVSALMIFYGWDYMMVSYTRNEGSPNPGGMPWLFLPKMMILIGFVLIIAEALRQALRAARKLVFHYRTPSRNDKENPRHAA</sequence>
<keyword evidence="6 9" id="KW-1133">Transmembrane helix</keyword>
<comment type="function">
    <text evidence="9">Part of the tripartite ATP-independent periplasmic (TRAP) transport system.</text>
</comment>
<evidence type="ECO:0000256" key="8">
    <source>
        <dbReference type="ARBA" id="ARBA00038436"/>
    </source>
</evidence>
<feature type="transmembrane region" description="Helical" evidence="9">
    <location>
        <begin position="135"/>
        <end position="156"/>
    </location>
</feature>
<dbReference type="GO" id="GO:0005886">
    <property type="term" value="C:plasma membrane"/>
    <property type="evidence" value="ECO:0007669"/>
    <property type="project" value="UniProtKB-SubCell"/>
</dbReference>
<comment type="similarity">
    <text evidence="8 9">Belongs to the TRAP transporter small permease family.</text>
</comment>
<evidence type="ECO:0000259" key="10">
    <source>
        <dbReference type="Pfam" id="PF04290"/>
    </source>
</evidence>
<gene>
    <name evidence="11" type="ordered locus">Tgr7_2658</name>
</gene>
<comment type="subcellular location">
    <subcellularLocation>
        <location evidence="1 9">Cell inner membrane</location>
        <topology evidence="1 9">Multi-pass membrane protein</topology>
    </subcellularLocation>
</comment>
<protein>
    <recommendedName>
        <fullName evidence="9">TRAP transporter small permease protein</fullName>
    </recommendedName>
</protein>
<dbReference type="RefSeq" id="WP_012639208.1">
    <property type="nucleotide sequence ID" value="NC_011901.1"/>
</dbReference>
<keyword evidence="3" id="KW-1003">Cell membrane</keyword>
<feature type="transmembrane region" description="Helical" evidence="9">
    <location>
        <begin position="12"/>
        <end position="34"/>
    </location>
</feature>
<evidence type="ECO:0000313" key="12">
    <source>
        <dbReference type="Proteomes" id="UP000002383"/>
    </source>
</evidence>
<name>B8GMR8_THISH</name>
<evidence type="ECO:0000256" key="1">
    <source>
        <dbReference type="ARBA" id="ARBA00004429"/>
    </source>
</evidence>
<comment type="subunit">
    <text evidence="9">The complex comprises the extracytoplasmic solute receptor protein and the two transmembrane proteins.</text>
</comment>
<accession>B8GMR8</accession>
<dbReference type="InterPro" id="IPR007387">
    <property type="entry name" value="TRAP_DctQ"/>
</dbReference>
<dbReference type="STRING" id="396588.Tgr7_2658"/>
<dbReference type="HOGENOM" id="CLU_086356_2_2_6"/>
<keyword evidence="5 9" id="KW-0812">Transmembrane</keyword>
<dbReference type="OrthoDB" id="9795655at2"/>
<dbReference type="KEGG" id="tgr:Tgr7_2658"/>
<organism evidence="11 12">
    <name type="scientific">Thioalkalivibrio sulfidiphilus (strain HL-EbGR7)</name>
    <dbReference type="NCBI Taxonomy" id="396588"/>
    <lineage>
        <taxon>Bacteria</taxon>
        <taxon>Pseudomonadati</taxon>
        <taxon>Pseudomonadota</taxon>
        <taxon>Gammaproteobacteria</taxon>
        <taxon>Chromatiales</taxon>
        <taxon>Ectothiorhodospiraceae</taxon>
        <taxon>Thioalkalivibrio</taxon>
    </lineage>
</organism>
<dbReference type="GO" id="GO:0022857">
    <property type="term" value="F:transmembrane transporter activity"/>
    <property type="evidence" value="ECO:0007669"/>
    <property type="project" value="UniProtKB-UniRule"/>
</dbReference>
<evidence type="ECO:0000256" key="9">
    <source>
        <dbReference type="RuleBase" id="RU369079"/>
    </source>
</evidence>
<keyword evidence="2 9" id="KW-0813">Transport</keyword>
<feature type="transmembrane region" description="Helical" evidence="9">
    <location>
        <begin position="92"/>
        <end position="115"/>
    </location>
</feature>
<dbReference type="eggNOG" id="COG4665">
    <property type="taxonomic scope" value="Bacteria"/>
</dbReference>
<keyword evidence="7 9" id="KW-0472">Membrane</keyword>
<dbReference type="PANTHER" id="PTHR35011:SF4">
    <property type="entry name" value="SLL1102 PROTEIN"/>
    <property type="match status" value="1"/>
</dbReference>
<keyword evidence="12" id="KW-1185">Reference proteome</keyword>
<feature type="domain" description="Tripartite ATP-independent periplasmic transporters DctQ component" evidence="10">
    <location>
        <begin position="30"/>
        <end position="163"/>
    </location>
</feature>
<evidence type="ECO:0000256" key="4">
    <source>
        <dbReference type="ARBA" id="ARBA00022519"/>
    </source>
</evidence>
<evidence type="ECO:0000313" key="11">
    <source>
        <dbReference type="EMBL" id="ACL73733.1"/>
    </source>
</evidence>
<dbReference type="EMBL" id="CP001339">
    <property type="protein sequence ID" value="ACL73733.1"/>
    <property type="molecule type" value="Genomic_DNA"/>
</dbReference>
<evidence type="ECO:0000256" key="5">
    <source>
        <dbReference type="ARBA" id="ARBA00022692"/>
    </source>
</evidence>
<evidence type="ECO:0000256" key="6">
    <source>
        <dbReference type="ARBA" id="ARBA00022989"/>
    </source>
</evidence>
<evidence type="ECO:0000256" key="2">
    <source>
        <dbReference type="ARBA" id="ARBA00022448"/>
    </source>
</evidence>
<feature type="transmembrane region" description="Helical" evidence="9">
    <location>
        <begin position="54"/>
        <end position="71"/>
    </location>
</feature>
<dbReference type="PANTHER" id="PTHR35011">
    <property type="entry name" value="2,3-DIKETO-L-GULONATE TRAP TRANSPORTER SMALL PERMEASE PROTEIN YIAM"/>
    <property type="match status" value="1"/>
</dbReference>
<reference evidence="11 12" key="1">
    <citation type="journal article" date="2011" name="Stand. Genomic Sci.">
        <title>Complete genome sequence of 'Thioalkalivibrio sulfidophilus' HL-EbGr7.</title>
        <authorList>
            <person name="Muyzer G."/>
            <person name="Sorokin D.Y."/>
            <person name="Mavromatis K."/>
            <person name="Lapidus A."/>
            <person name="Clum A."/>
            <person name="Ivanova N."/>
            <person name="Pati A."/>
            <person name="d'Haeseleer P."/>
            <person name="Woyke T."/>
            <person name="Kyrpides N.C."/>
        </authorList>
    </citation>
    <scope>NUCLEOTIDE SEQUENCE [LARGE SCALE GENOMIC DNA]</scope>
    <source>
        <strain evidence="11 12">HL-EbGR7</strain>
    </source>
</reference>
<evidence type="ECO:0000256" key="3">
    <source>
        <dbReference type="ARBA" id="ARBA00022475"/>
    </source>
</evidence>
<dbReference type="InterPro" id="IPR055348">
    <property type="entry name" value="DctQ"/>
</dbReference>
<proteinExistence type="inferred from homology"/>
<dbReference type="Pfam" id="PF04290">
    <property type="entry name" value="DctQ"/>
    <property type="match status" value="1"/>
</dbReference>
<dbReference type="Proteomes" id="UP000002383">
    <property type="component" value="Chromosome"/>
</dbReference>
<keyword evidence="4 9" id="KW-0997">Cell inner membrane</keyword>
<dbReference type="AlphaFoldDB" id="B8GMR8"/>
<evidence type="ECO:0000256" key="7">
    <source>
        <dbReference type="ARBA" id="ARBA00023136"/>
    </source>
</evidence>